<keyword evidence="5 9" id="KW-0418">Kinase</keyword>
<evidence type="ECO:0000256" key="6">
    <source>
        <dbReference type="ARBA" id="ARBA00022840"/>
    </source>
</evidence>
<dbReference type="InterPro" id="IPR017441">
    <property type="entry name" value="Protein_kinase_ATP_BS"/>
</dbReference>
<dbReference type="AlphaFoldDB" id="A0A0U3N1H0"/>
<evidence type="ECO:0000256" key="1">
    <source>
        <dbReference type="ARBA" id="ARBA00012513"/>
    </source>
</evidence>
<evidence type="ECO:0000256" key="3">
    <source>
        <dbReference type="ARBA" id="ARBA00022679"/>
    </source>
</evidence>
<dbReference type="Gene3D" id="1.10.510.10">
    <property type="entry name" value="Transferase(Phosphotransferase) domain 1"/>
    <property type="match status" value="1"/>
</dbReference>
<dbReference type="InterPro" id="IPR011009">
    <property type="entry name" value="Kinase-like_dom_sf"/>
</dbReference>
<dbReference type="RefSeq" id="WP_058936967.1">
    <property type="nucleotide sequence ID" value="NZ_CP013729.1"/>
</dbReference>
<dbReference type="InterPro" id="IPR000719">
    <property type="entry name" value="Prot_kinase_dom"/>
</dbReference>
<accession>A0A0U3N1H0</accession>
<gene>
    <name evidence="9" type="ORF">RD2015_4699</name>
</gene>
<dbReference type="SMART" id="SM00220">
    <property type="entry name" value="S_TKc"/>
    <property type="match status" value="1"/>
</dbReference>
<dbReference type="PANTHER" id="PTHR43289:SF6">
    <property type="entry name" value="SERINE_THREONINE-PROTEIN KINASE NEKL-3"/>
    <property type="match status" value="1"/>
</dbReference>
<dbReference type="OrthoDB" id="9758570at2"/>
<dbReference type="Gene3D" id="3.30.200.20">
    <property type="entry name" value="Phosphorylase Kinase, domain 1"/>
    <property type="match status" value="1"/>
</dbReference>
<dbReference type="PROSITE" id="PS00107">
    <property type="entry name" value="PROTEIN_KINASE_ATP"/>
    <property type="match status" value="1"/>
</dbReference>
<proteinExistence type="predicted"/>
<dbReference type="FunFam" id="1.10.510.10:FF:000021">
    <property type="entry name" value="Serine/threonine protein kinase"/>
    <property type="match status" value="1"/>
</dbReference>
<feature type="compositionally biased region" description="Basic and acidic residues" evidence="7">
    <location>
        <begin position="366"/>
        <end position="375"/>
    </location>
</feature>
<keyword evidence="10" id="KW-1185">Reference proteome</keyword>
<dbReference type="PROSITE" id="PS00108">
    <property type="entry name" value="PROTEIN_KINASE_ST"/>
    <property type="match status" value="1"/>
</dbReference>
<dbReference type="GO" id="GO:0005524">
    <property type="term" value="F:ATP binding"/>
    <property type="evidence" value="ECO:0007669"/>
    <property type="project" value="UniProtKB-UniRule"/>
</dbReference>
<keyword evidence="2 9" id="KW-0723">Serine/threonine-protein kinase</keyword>
<dbReference type="EMBL" id="CP013729">
    <property type="protein sequence ID" value="ALV09139.1"/>
    <property type="molecule type" value="Genomic_DNA"/>
</dbReference>
<evidence type="ECO:0000256" key="2">
    <source>
        <dbReference type="ARBA" id="ARBA00022527"/>
    </source>
</evidence>
<dbReference type="PATRIC" id="fig|76731.3.peg.4814"/>
<dbReference type="GO" id="GO:0004674">
    <property type="term" value="F:protein serine/threonine kinase activity"/>
    <property type="evidence" value="ECO:0007669"/>
    <property type="project" value="UniProtKB-KW"/>
</dbReference>
<dbReference type="SUPFAM" id="SSF56112">
    <property type="entry name" value="Protein kinase-like (PK-like)"/>
    <property type="match status" value="1"/>
</dbReference>
<dbReference type="Pfam" id="PF00069">
    <property type="entry name" value="Pkinase"/>
    <property type="match status" value="1"/>
</dbReference>
<keyword evidence="4" id="KW-0547">Nucleotide-binding</keyword>
<evidence type="ECO:0000313" key="9">
    <source>
        <dbReference type="EMBL" id="ALV09139.1"/>
    </source>
</evidence>
<dbReference type="PANTHER" id="PTHR43289">
    <property type="entry name" value="MITOGEN-ACTIVATED PROTEIN KINASE KINASE KINASE 20-RELATED"/>
    <property type="match status" value="1"/>
</dbReference>
<organism evidence="9 10">
    <name type="scientific">Roseateles depolymerans</name>
    <dbReference type="NCBI Taxonomy" id="76731"/>
    <lineage>
        <taxon>Bacteria</taxon>
        <taxon>Pseudomonadati</taxon>
        <taxon>Pseudomonadota</taxon>
        <taxon>Betaproteobacteria</taxon>
        <taxon>Burkholderiales</taxon>
        <taxon>Sphaerotilaceae</taxon>
        <taxon>Roseateles</taxon>
    </lineage>
</organism>
<evidence type="ECO:0000256" key="5">
    <source>
        <dbReference type="ARBA" id="ARBA00022777"/>
    </source>
</evidence>
<dbReference type="EC" id="2.7.11.1" evidence="1"/>
<evidence type="ECO:0000256" key="7">
    <source>
        <dbReference type="SAM" id="MobiDB-lite"/>
    </source>
</evidence>
<evidence type="ECO:0000259" key="8">
    <source>
        <dbReference type="PROSITE" id="PS50011"/>
    </source>
</evidence>
<dbReference type="Proteomes" id="UP000060699">
    <property type="component" value="Chromosome"/>
</dbReference>
<name>A0A0U3N1H0_9BURK</name>
<evidence type="ECO:0000313" key="10">
    <source>
        <dbReference type="Proteomes" id="UP000060699"/>
    </source>
</evidence>
<dbReference type="PROSITE" id="PS50011">
    <property type="entry name" value="PROTEIN_KINASE_DOM"/>
    <property type="match status" value="1"/>
</dbReference>
<protein>
    <recommendedName>
        <fullName evidence="1">non-specific serine/threonine protein kinase</fullName>
        <ecNumber evidence="1">2.7.11.1</ecNumber>
    </recommendedName>
</protein>
<feature type="domain" description="Protein kinase" evidence="8">
    <location>
        <begin position="44"/>
        <end position="308"/>
    </location>
</feature>
<sequence>MTAAGFFKRLLGRSLPPPAVEDLPSALQTTQPMPRWAGSRLDNYELGQEIGRGAMAKVHQAVDRRSGGSVAIKRLSLQREFAPEDLVDVRERFIREASAALHLTHPDILRVLDAGESGGDTWIAMELVVGHDLSHYTRESQRLPLREVLLLGARLARALHYAHSHGVVHRDIKPANVMLDRPTGSVKIMDFGIARVADGSRTRTGLVLGTPSYMSPEQLAGLKVDGRSDLYSLGVMLFQLLTGHLPHQSESMASLMHQIANQPPPDVRLYRQELPESLAMVVALSLEKRPELRYQSGEQLAQDLEAVLADLPVGLANSRGDVSASPAGGSAKRTDEGDPTTTPPTAGLAFEETLRLRSSAAVHNHPPPDDPARKT</sequence>
<keyword evidence="6" id="KW-0067">ATP-binding</keyword>
<dbReference type="CDD" id="cd14014">
    <property type="entry name" value="STKc_PknB_like"/>
    <property type="match status" value="1"/>
</dbReference>
<evidence type="ECO:0000256" key="4">
    <source>
        <dbReference type="ARBA" id="ARBA00022741"/>
    </source>
</evidence>
<keyword evidence="3" id="KW-0808">Transferase</keyword>
<dbReference type="STRING" id="76731.RD2015_4699"/>
<dbReference type="KEGG" id="rdp:RD2015_4699"/>
<dbReference type="InterPro" id="IPR008271">
    <property type="entry name" value="Ser/Thr_kinase_AS"/>
</dbReference>
<reference evidence="9 10" key="1">
    <citation type="submission" date="2015-12" db="EMBL/GenBank/DDBJ databases">
        <title>Complete genome of Roseateles depolymerans KCTC 42856.</title>
        <authorList>
            <person name="Kim K.M."/>
        </authorList>
    </citation>
    <scope>NUCLEOTIDE SEQUENCE [LARGE SCALE GENOMIC DNA]</scope>
    <source>
        <strain evidence="9 10">KCTC 42856</strain>
    </source>
</reference>
<feature type="region of interest" description="Disordered" evidence="7">
    <location>
        <begin position="318"/>
        <end position="375"/>
    </location>
</feature>